<dbReference type="KEGG" id="aplc:110978112"/>
<evidence type="ECO:0000313" key="1">
    <source>
        <dbReference type="Proteomes" id="UP000694845"/>
    </source>
</evidence>
<protein>
    <submittedName>
        <fullName evidence="2">Uncharacterized protein LOC110978112</fullName>
    </submittedName>
</protein>
<organism evidence="1 2">
    <name type="scientific">Acanthaster planci</name>
    <name type="common">Crown-of-thorns starfish</name>
    <dbReference type="NCBI Taxonomy" id="133434"/>
    <lineage>
        <taxon>Eukaryota</taxon>
        <taxon>Metazoa</taxon>
        <taxon>Echinodermata</taxon>
        <taxon>Eleutherozoa</taxon>
        <taxon>Asterozoa</taxon>
        <taxon>Asteroidea</taxon>
        <taxon>Valvatacea</taxon>
        <taxon>Valvatida</taxon>
        <taxon>Acanthasteridae</taxon>
        <taxon>Acanthaster</taxon>
    </lineage>
</organism>
<dbReference type="Proteomes" id="UP000694845">
    <property type="component" value="Unplaced"/>
</dbReference>
<evidence type="ECO:0000313" key="2">
    <source>
        <dbReference type="RefSeq" id="XP_022088519.1"/>
    </source>
</evidence>
<dbReference type="GeneID" id="110978112"/>
<keyword evidence="1" id="KW-1185">Reference proteome</keyword>
<sequence length="154" mass="16954">MLHAVNVIDYYVIPKHDYGNVSWGTTPVRVVCTEHGGRVSLSSGTRQPSWFYGSAAVNGMCSQDRRVTITVSLSHPAGGLEEIQYILARTSLWDGSLPWETCSSSNCALSADSQRITISTTVTYDDVSFAVNVIGQEVTEALPFNWRRQPEDPL</sequence>
<accession>A0A8B7Y5Q0</accession>
<proteinExistence type="predicted"/>
<name>A0A8B7Y5Q0_ACAPL</name>
<gene>
    <name evidence="2" type="primary">LOC110978112</name>
</gene>
<reference evidence="2" key="1">
    <citation type="submission" date="2025-08" db="UniProtKB">
        <authorList>
            <consortium name="RefSeq"/>
        </authorList>
    </citation>
    <scope>IDENTIFICATION</scope>
</reference>
<dbReference type="RefSeq" id="XP_022088519.1">
    <property type="nucleotide sequence ID" value="XM_022232827.1"/>
</dbReference>
<dbReference type="AlphaFoldDB" id="A0A8B7Y5Q0"/>